<keyword evidence="2" id="KW-0121">Carboxypeptidase</keyword>
<dbReference type="SUPFAM" id="SSF49452">
    <property type="entry name" value="Starch-binding domain-like"/>
    <property type="match status" value="1"/>
</dbReference>
<dbReference type="Pfam" id="PF13620">
    <property type="entry name" value="CarboxypepD_reg"/>
    <property type="match status" value="1"/>
</dbReference>
<evidence type="ECO:0000313" key="3">
    <source>
        <dbReference type="Proteomes" id="UP000199181"/>
    </source>
</evidence>
<dbReference type="Gene3D" id="2.60.40.1120">
    <property type="entry name" value="Carboxypeptidase-like, regulatory domain"/>
    <property type="match status" value="1"/>
</dbReference>
<dbReference type="RefSeq" id="WP_177233569.1">
    <property type="nucleotide sequence ID" value="NZ_FOIJ01000004.1"/>
</dbReference>
<dbReference type="AlphaFoldDB" id="A0A1I0GR32"/>
<evidence type="ECO:0000256" key="1">
    <source>
        <dbReference type="SAM" id="MobiDB-lite"/>
    </source>
</evidence>
<reference evidence="3" key="1">
    <citation type="submission" date="2016-10" db="EMBL/GenBank/DDBJ databases">
        <authorList>
            <person name="Varghese N."/>
            <person name="Submissions S."/>
        </authorList>
    </citation>
    <scope>NUCLEOTIDE SEQUENCE [LARGE SCALE GENOMIC DNA]</scope>
    <source>
        <strain evidence="3">DSM 16858</strain>
    </source>
</reference>
<dbReference type="EMBL" id="FOIJ01000004">
    <property type="protein sequence ID" value="SET73488.1"/>
    <property type="molecule type" value="Genomic_DNA"/>
</dbReference>
<evidence type="ECO:0000313" key="2">
    <source>
        <dbReference type="EMBL" id="SET73488.1"/>
    </source>
</evidence>
<dbReference type="InterPro" id="IPR013784">
    <property type="entry name" value="Carb-bd-like_fold"/>
</dbReference>
<organism evidence="2 3">
    <name type="scientific">Stigmatella erecta</name>
    <dbReference type="NCBI Taxonomy" id="83460"/>
    <lineage>
        <taxon>Bacteria</taxon>
        <taxon>Pseudomonadati</taxon>
        <taxon>Myxococcota</taxon>
        <taxon>Myxococcia</taxon>
        <taxon>Myxococcales</taxon>
        <taxon>Cystobacterineae</taxon>
        <taxon>Archangiaceae</taxon>
        <taxon>Stigmatella</taxon>
    </lineage>
</organism>
<dbReference type="Proteomes" id="UP000199181">
    <property type="component" value="Unassembled WGS sequence"/>
</dbReference>
<accession>A0A1I0GR32</accession>
<keyword evidence="2" id="KW-0645">Protease</keyword>
<dbReference type="GO" id="GO:0004180">
    <property type="term" value="F:carboxypeptidase activity"/>
    <property type="evidence" value="ECO:0007669"/>
    <property type="project" value="UniProtKB-KW"/>
</dbReference>
<proteinExistence type="predicted"/>
<feature type="region of interest" description="Disordered" evidence="1">
    <location>
        <begin position="264"/>
        <end position="286"/>
    </location>
</feature>
<gene>
    <name evidence="2" type="ORF">SAMN05443639_104119</name>
</gene>
<sequence>MRSRLQGGLVMGVMAAAIGLALYGQAQERQALSEGAAASSEAAKAAGVAWEAAPWDELPVTVPRTLPMAESASEADGLLDLRVTEGGRPVSRAQVRLYQRGGRLPETGQVDWRLAGAGATGDDGRLLMPARAGAYLVAAHALGAAPAWRELIHPLSGNRTPVHLSLVTGGSLAGRTVEQGSGQPLGGAELVLTPHVSVWEPSARADVPPEERVMGQSDAAGRFFFDGLAPGVYTVAARAPGTARVTEWSVRIPTEEARLLALPDPDDRVGRRKPRKAPSQELRCGI</sequence>
<name>A0A1I0GR32_9BACT</name>
<dbReference type="GO" id="GO:0030246">
    <property type="term" value="F:carbohydrate binding"/>
    <property type="evidence" value="ECO:0007669"/>
    <property type="project" value="InterPro"/>
</dbReference>
<keyword evidence="3" id="KW-1185">Reference proteome</keyword>
<keyword evidence="2" id="KW-0378">Hydrolase</keyword>
<protein>
    <submittedName>
        <fullName evidence="2">Carboxypeptidase regulatory-like domain-containing protein</fullName>
    </submittedName>
</protein>